<protein>
    <submittedName>
        <fullName evidence="4">Uncharacterized protein</fullName>
    </submittedName>
</protein>
<feature type="coiled-coil region" evidence="1">
    <location>
        <begin position="67"/>
        <end position="122"/>
    </location>
</feature>
<proteinExistence type="predicted"/>
<name>A0ABP0KLC1_9DINO</name>
<keyword evidence="5" id="KW-1185">Reference proteome</keyword>
<reference evidence="4 5" key="1">
    <citation type="submission" date="2024-02" db="EMBL/GenBank/DDBJ databases">
        <authorList>
            <person name="Chen Y."/>
            <person name="Shah S."/>
            <person name="Dougan E. K."/>
            <person name="Thang M."/>
            <person name="Chan C."/>
        </authorList>
    </citation>
    <scope>NUCLEOTIDE SEQUENCE [LARGE SCALE GENOMIC DNA]</scope>
</reference>
<keyword evidence="1" id="KW-0175">Coiled coil</keyword>
<keyword evidence="3" id="KW-0732">Signal</keyword>
<evidence type="ECO:0000256" key="2">
    <source>
        <dbReference type="SAM" id="MobiDB-lite"/>
    </source>
</evidence>
<feature type="region of interest" description="Disordered" evidence="2">
    <location>
        <begin position="586"/>
        <end position="609"/>
    </location>
</feature>
<evidence type="ECO:0000313" key="5">
    <source>
        <dbReference type="Proteomes" id="UP001642464"/>
    </source>
</evidence>
<gene>
    <name evidence="4" type="ORF">SCF082_LOCUS17853</name>
</gene>
<evidence type="ECO:0000256" key="1">
    <source>
        <dbReference type="SAM" id="Coils"/>
    </source>
</evidence>
<feature type="signal peptide" evidence="3">
    <location>
        <begin position="1"/>
        <end position="16"/>
    </location>
</feature>
<comment type="caution">
    <text evidence="4">The sequence shown here is derived from an EMBL/GenBank/DDBJ whole genome shotgun (WGS) entry which is preliminary data.</text>
</comment>
<dbReference type="Proteomes" id="UP001642464">
    <property type="component" value="Unassembled WGS sequence"/>
</dbReference>
<feature type="region of interest" description="Disordered" evidence="2">
    <location>
        <begin position="252"/>
        <end position="273"/>
    </location>
</feature>
<sequence length="661" mass="73431">MQMLLLAALLAQVAQSNKLYFDLADGTKRPTTKVVKLLQGMKEQLEADSKADEETYDKYKCWCDDNMKNKAMSVKEAEEQSQQLKERVEFLQATSLRLKGEIETAEDEVAKNQAALDTATALRAQQAKEYTDDKQTLGGNIQAVGNALYSMKGAAPGSFLQLPQVQAVKPVLQQVVVKNFEKMSSADRETIQAFLQEQGDGDAVVGILSALSDDFSEELKAVETQEATHKEQYEGVSAAKKDEIEAGIKQVESKKEEKAAAEEERAHKKQEIKDLSAVSGKDLEFAAEVKTRCAEMEAQHSERTKTRADEQAAVAKAIEILDADDANANFAKTFSASFLQESQQTDLQRREKAAEVLAKAAQKDTRLAGLLLQMKIDKFEKVKKAIDEMATALKKEQQDEVKQRDFCVDSFQKNQVETEEKTSVKKSLVAKEGTITMEIQTTGEEMDLLTASIADLKKQMEKASQNREAENKEFQTLVTEQRETQRLLKDALTALKEFYMKNPAGSMIQLHRADPKTPEGFKDYKSNGQSFGVMSLLQQLVSDAEAMESEATRADQSAQKAYEKFAADTQESVESKEEALADKSFMKAGSEKSHVQTKQSREGVETELEGLASTKADLHESCDWLMNNFDGRQSARKEEIESIAKAKAILSGASFSEIQLD</sequence>
<evidence type="ECO:0000313" key="4">
    <source>
        <dbReference type="EMBL" id="CAK9027289.1"/>
    </source>
</evidence>
<dbReference type="EMBL" id="CAXAMM010011880">
    <property type="protein sequence ID" value="CAK9027289.1"/>
    <property type="molecule type" value="Genomic_DNA"/>
</dbReference>
<feature type="compositionally biased region" description="Basic and acidic residues" evidence="2">
    <location>
        <begin position="586"/>
        <end position="604"/>
    </location>
</feature>
<accession>A0ABP0KLC1</accession>
<organism evidence="4 5">
    <name type="scientific">Durusdinium trenchii</name>
    <dbReference type="NCBI Taxonomy" id="1381693"/>
    <lineage>
        <taxon>Eukaryota</taxon>
        <taxon>Sar</taxon>
        <taxon>Alveolata</taxon>
        <taxon>Dinophyceae</taxon>
        <taxon>Suessiales</taxon>
        <taxon>Symbiodiniaceae</taxon>
        <taxon>Durusdinium</taxon>
    </lineage>
</organism>
<feature type="coiled-coil region" evidence="1">
    <location>
        <begin position="439"/>
        <end position="480"/>
    </location>
</feature>
<evidence type="ECO:0000256" key="3">
    <source>
        <dbReference type="SAM" id="SignalP"/>
    </source>
</evidence>
<feature type="chain" id="PRO_5047320530" evidence="3">
    <location>
        <begin position="17"/>
        <end position="661"/>
    </location>
</feature>